<dbReference type="Gene3D" id="3.40.1550.20">
    <property type="entry name" value="Transcriptional regulator MraZ domain"/>
    <property type="match status" value="1"/>
</dbReference>
<comment type="subcellular location">
    <subcellularLocation>
        <location evidence="7">Cytoplasm</location>
        <location evidence="7">Nucleoid</location>
    </subcellularLocation>
</comment>
<keyword evidence="6 7" id="KW-0804">Transcription</keyword>
<dbReference type="InterPro" id="IPR003444">
    <property type="entry name" value="MraZ"/>
</dbReference>
<evidence type="ECO:0000259" key="8">
    <source>
        <dbReference type="PROSITE" id="PS51740"/>
    </source>
</evidence>
<comment type="similarity">
    <text evidence="7">Belongs to the MraZ family.</text>
</comment>
<evidence type="ECO:0000256" key="2">
    <source>
        <dbReference type="ARBA" id="ARBA00022490"/>
    </source>
</evidence>
<reference evidence="9 10" key="1">
    <citation type="submission" date="2008-11" db="EMBL/GenBank/DDBJ databases">
        <title>Draft genome sequence of Bacteroides pectinophilus (ATCC 43243).</title>
        <authorList>
            <person name="Sudarsanam P."/>
            <person name="Ley R."/>
            <person name="Guruge J."/>
            <person name="Turnbaugh P.J."/>
            <person name="Mahowald M."/>
            <person name="Liep D."/>
            <person name="Gordon J."/>
        </authorList>
    </citation>
    <scope>NUCLEOTIDE SEQUENCE [LARGE SCALE GENOMIC DNA]</scope>
    <source>
        <strain evidence="9 10">ATCC 43243</strain>
    </source>
</reference>
<dbReference type="AlphaFoldDB" id="B7AT89"/>
<dbReference type="HAMAP" id="MF_01008">
    <property type="entry name" value="MraZ"/>
    <property type="match status" value="1"/>
</dbReference>
<dbReference type="PANTHER" id="PTHR34701:SF1">
    <property type="entry name" value="TRANSCRIPTIONAL REGULATOR MRAZ"/>
    <property type="match status" value="1"/>
</dbReference>
<evidence type="ECO:0000313" key="9">
    <source>
        <dbReference type="EMBL" id="EEC56873.1"/>
    </source>
</evidence>
<dbReference type="STRING" id="483218.BACPEC_01359"/>
<organism evidence="9 10">
    <name type="scientific">[Bacteroides] pectinophilus ATCC 43243</name>
    <dbReference type="NCBI Taxonomy" id="483218"/>
    <lineage>
        <taxon>Bacteria</taxon>
        <taxon>Bacillati</taxon>
        <taxon>Bacillota</taxon>
        <taxon>Clostridia</taxon>
        <taxon>Eubacteriales</taxon>
    </lineage>
</organism>
<dbReference type="NCBIfam" id="TIGR00242">
    <property type="entry name" value="division/cell wall cluster transcriptional repressor MraZ"/>
    <property type="match status" value="1"/>
</dbReference>
<reference evidence="9 10" key="2">
    <citation type="submission" date="2008-11" db="EMBL/GenBank/DDBJ databases">
        <authorList>
            <person name="Fulton L."/>
            <person name="Clifton S."/>
            <person name="Fulton B."/>
            <person name="Xu J."/>
            <person name="Minx P."/>
            <person name="Pepin K.H."/>
            <person name="Johnson M."/>
            <person name="Bhonagiri V."/>
            <person name="Nash W.E."/>
            <person name="Mardis E.R."/>
            <person name="Wilson R.K."/>
        </authorList>
    </citation>
    <scope>NUCLEOTIDE SEQUENCE [LARGE SCALE GENOMIC DNA]</scope>
    <source>
        <strain evidence="9 10">ATCC 43243</strain>
    </source>
</reference>
<protein>
    <recommendedName>
        <fullName evidence="1 7">Transcriptional regulator MraZ</fullName>
    </recommendedName>
</protein>
<keyword evidence="5 7" id="KW-0238">DNA-binding</keyword>
<dbReference type="GO" id="GO:2000143">
    <property type="term" value="P:negative regulation of DNA-templated transcription initiation"/>
    <property type="evidence" value="ECO:0007669"/>
    <property type="project" value="TreeGrafter"/>
</dbReference>
<evidence type="ECO:0000256" key="6">
    <source>
        <dbReference type="ARBA" id="ARBA00023163"/>
    </source>
</evidence>
<evidence type="ECO:0000256" key="1">
    <source>
        <dbReference type="ARBA" id="ARBA00013860"/>
    </source>
</evidence>
<dbReference type="Pfam" id="PF02381">
    <property type="entry name" value="MraZ"/>
    <property type="match status" value="2"/>
</dbReference>
<dbReference type="InterPro" id="IPR035644">
    <property type="entry name" value="MraZ_C"/>
</dbReference>
<keyword evidence="2 7" id="KW-0963">Cytoplasm</keyword>
<dbReference type="InterPro" id="IPR035642">
    <property type="entry name" value="MraZ_N"/>
</dbReference>
<dbReference type="InterPro" id="IPR038619">
    <property type="entry name" value="MraZ_sf"/>
</dbReference>
<dbReference type="Proteomes" id="UP000003136">
    <property type="component" value="Unassembled WGS sequence"/>
</dbReference>
<evidence type="ECO:0000256" key="3">
    <source>
        <dbReference type="ARBA" id="ARBA00022737"/>
    </source>
</evidence>
<dbReference type="GO" id="GO:0009295">
    <property type="term" value="C:nucleoid"/>
    <property type="evidence" value="ECO:0007669"/>
    <property type="project" value="UniProtKB-SubCell"/>
</dbReference>
<keyword evidence="10" id="KW-1185">Reference proteome</keyword>
<dbReference type="InterPro" id="IPR037914">
    <property type="entry name" value="SpoVT-AbrB_sf"/>
</dbReference>
<gene>
    <name evidence="7" type="primary">mraZ</name>
    <name evidence="9" type="ORF">BACPEC_01359</name>
</gene>
<dbReference type="GO" id="GO:0003700">
    <property type="term" value="F:DNA-binding transcription factor activity"/>
    <property type="evidence" value="ECO:0007669"/>
    <property type="project" value="UniProtKB-UniRule"/>
</dbReference>
<dbReference type="InterPro" id="IPR007159">
    <property type="entry name" value="SpoVT-AbrB_dom"/>
</dbReference>
<dbReference type="GO" id="GO:0000976">
    <property type="term" value="F:transcription cis-regulatory region binding"/>
    <property type="evidence" value="ECO:0007669"/>
    <property type="project" value="TreeGrafter"/>
</dbReference>
<dbReference type="HOGENOM" id="CLU_107907_0_0_9"/>
<dbReference type="CDD" id="cd16320">
    <property type="entry name" value="MraZ_N"/>
    <property type="match status" value="1"/>
</dbReference>
<feature type="domain" description="SpoVT-AbrB" evidence="8">
    <location>
        <begin position="77"/>
        <end position="120"/>
    </location>
</feature>
<dbReference type="EMBL" id="ABVQ01000036">
    <property type="protein sequence ID" value="EEC56873.1"/>
    <property type="molecule type" value="Genomic_DNA"/>
</dbReference>
<dbReference type="SUPFAM" id="SSF89447">
    <property type="entry name" value="AbrB/MazE/MraZ-like"/>
    <property type="match status" value="1"/>
</dbReference>
<dbReference type="eggNOG" id="COG2001">
    <property type="taxonomic scope" value="Bacteria"/>
</dbReference>
<accession>B7AT89</accession>
<keyword evidence="4 7" id="KW-0805">Transcription regulation</keyword>
<dbReference type="GO" id="GO:0005737">
    <property type="term" value="C:cytoplasm"/>
    <property type="evidence" value="ECO:0007669"/>
    <property type="project" value="UniProtKB-UniRule"/>
</dbReference>
<comment type="subunit">
    <text evidence="7">Forms oligomers.</text>
</comment>
<dbReference type="InterPro" id="IPR020603">
    <property type="entry name" value="MraZ_dom"/>
</dbReference>
<evidence type="ECO:0000256" key="7">
    <source>
        <dbReference type="HAMAP-Rule" id="MF_01008"/>
    </source>
</evidence>
<evidence type="ECO:0000256" key="4">
    <source>
        <dbReference type="ARBA" id="ARBA00023015"/>
    </source>
</evidence>
<sequence length="146" mass="16564">MFMGEYNHTIDAKGRLIVPAKFREALGDEFVVTRGFDKECLIAYDNTEWQKFEEKINELPNTNADARLLRRYFLGGAASCEVDKQGRILLPASLRELAGLTKDVVFVGMASHIEIWDRATYDDKMNLDDIDISRIADNLESMGLSL</sequence>
<feature type="domain" description="SpoVT-AbrB" evidence="8">
    <location>
        <begin position="5"/>
        <end position="48"/>
    </location>
</feature>
<proteinExistence type="inferred from homology"/>
<name>B7AT89_9FIRM</name>
<keyword evidence="3" id="KW-0677">Repeat</keyword>
<dbReference type="CDD" id="cd16321">
    <property type="entry name" value="MraZ_C"/>
    <property type="match status" value="1"/>
</dbReference>
<evidence type="ECO:0000313" key="10">
    <source>
        <dbReference type="Proteomes" id="UP000003136"/>
    </source>
</evidence>
<dbReference type="PROSITE" id="PS51740">
    <property type="entry name" value="SPOVT_ABRB"/>
    <property type="match status" value="2"/>
</dbReference>
<dbReference type="PANTHER" id="PTHR34701">
    <property type="entry name" value="TRANSCRIPTIONAL REGULATOR MRAZ"/>
    <property type="match status" value="1"/>
</dbReference>
<evidence type="ECO:0000256" key="5">
    <source>
        <dbReference type="ARBA" id="ARBA00023125"/>
    </source>
</evidence>